<dbReference type="EMBL" id="JBANRG010000011">
    <property type="protein sequence ID" value="KAK7462452.1"/>
    <property type="molecule type" value="Genomic_DNA"/>
</dbReference>
<protein>
    <submittedName>
        <fullName evidence="1">Uncharacterized protein</fullName>
    </submittedName>
</protein>
<accession>A0ABR1JJZ2</accession>
<dbReference type="Proteomes" id="UP001498398">
    <property type="component" value="Unassembled WGS sequence"/>
</dbReference>
<evidence type="ECO:0000313" key="2">
    <source>
        <dbReference type="Proteomes" id="UP001498398"/>
    </source>
</evidence>
<keyword evidence="2" id="KW-1185">Reference proteome</keyword>
<gene>
    <name evidence="1" type="ORF">VKT23_008051</name>
</gene>
<organism evidence="1 2">
    <name type="scientific">Marasmiellus scandens</name>
    <dbReference type="NCBI Taxonomy" id="2682957"/>
    <lineage>
        <taxon>Eukaryota</taxon>
        <taxon>Fungi</taxon>
        <taxon>Dikarya</taxon>
        <taxon>Basidiomycota</taxon>
        <taxon>Agaricomycotina</taxon>
        <taxon>Agaricomycetes</taxon>
        <taxon>Agaricomycetidae</taxon>
        <taxon>Agaricales</taxon>
        <taxon>Marasmiineae</taxon>
        <taxon>Omphalotaceae</taxon>
        <taxon>Marasmiellus</taxon>
    </lineage>
</organism>
<proteinExistence type="predicted"/>
<sequence>MSQSSNGPCITCLDLIPFPLHSSSCSLPPAPTLKDEYQAEYSGGDSDPTPLVLLWRCTSLPSSLPPPNASLLSITNLLLSNIAVGSLSVAGDTIVSDRKRFSSLKVEFGLIPPLSFSPLLPNPKGSALGMNEIGRSSRLLNLRLRLQHHIPTQIPKMARTPKTEPRTLPTTIVGMFGLELVLDAALVTVGIRVEAVGEDSFEMSKDVEVTGPDTLCNMI</sequence>
<reference evidence="1 2" key="1">
    <citation type="submission" date="2024-01" db="EMBL/GenBank/DDBJ databases">
        <title>A draft genome for the cacao thread blight pathogen Marasmiellus scandens.</title>
        <authorList>
            <person name="Baruah I.K."/>
            <person name="Leung J."/>
            <person name="Bukari Y."/>
            <person name="Amoako-Attah I."/>
            <person name="Meinhardt L.W."/>
            <person name="Bailey B.A."/>
            <person name="Cohen S.P."/>
        </authorList>
    </citation>
    <scope>NUCLEOTIDE SEQUENCE [LARGE SCALE GENOMIC DNA]</scope>
    <source>
        <strain evidence="1 2">GH-19</strain>
    </source>
</reference>
<name>A0ABR1JJZ2_9AGAR</name>
<comment type="caution">
    <text evidence="1">The sequence shown here is derived from an EMBL/GenBank/DDBJ whole genome shotgun (WGS) entry which is preliminary data.</text>
</comment>
<evidence type="ECO:0000313" key="1">
    <source>
        <dbReference type="EMBL" id="KAK7462452.1"/>
    </source>
</evidence>